<dbReference type="PANTHER" id="PTHR48049">
    <property type="entry name" value="GLYCOSYLTRANSFERASE"/>
    <property type="match status" value="1"/>
</dbReference>
<keyword evidence="1" id="KW-0472">Membrane</keyword>
<sequence>MDKRKQLHVAMFPWLAFGHIIPFLQLSKFIAEKGYKVSFLTTTRNIQRLPTLPTHLSPLINFVKLTLPRVEELPENAEATMDVHTADIQYLKKAFDGLQPEVTRFLEKESPDWIIYDFAPYWLPSIAAGLGVSRAFYAIINAWFFVFVSPSPEDTINGSDDRKTVADFMVPPKWVPFPTKVCYKKYEANWMVGSGSVNASGVTDLYRKAMVTK</sequence>
<name>A0A699KTQ3_TANCI</name>
<reference evidence="2" key="1">
    <citation type="journal article" date="2019" name="Sci. Rep.">
        <title>Draft genome of Tanacetum cinerariifolium, the natural source of mosquito coil.</title>
        <authorList>
            <person name="Yamashiro T."/>
            <person name="Shiraishi A."/>
            <person name="Satake H."/>
            <person name="Nakayama K."/>
        </authorList>
    </citation>
    <scope>NUCLEOTIDE SEQUENCE</scope>
</reference>
<dbReference type="InterPro" id="IPR050481">
    <property type="entry name" value="UDP-glycosyltransf_plant"/>
</dbReference>
<feature type="transmembrane region" description="Helical" evidence="1">
    <location>
        <begin position="12"/>
        <end position="31"/>
    </location>
</feature>
<evidence type="ECO:0000313" key="2">
    <source>
        <dbReference type="EMBL" id="GFB10976.1"/>
    </source>
</evidence>
<evidence type="ECO:0000256" key="1">
    <source>
        <dbReference type="SAM" id="Phobius"/>
    </source>
</evidence>
<feature type="non-terminal residue" evidence="2">
    <location>
        <position position="213"/>
    </location>
</feature>
<keyword evidence="1" id="KW-0812">Transmembrane</keyword>
<accession>A0A699KTQ3</accession>
<dbReference type="SUPFAM" id="SSF53756">
    <property type="entry name" value="UDP-Glycosyltransferase/glycogen phosphorylase"/>
    <property type="match status" value="1"/>
</dbReference>
<comment type="caution">
    <text evidence="2">The sequence shown here is derived from an EMBL/GenBank/DDBJ whole genome shotgun (WGS) entry which is preliminary data.</text>
</comment>
<feature type="transmembrane region" description="Helical" evidence="1">
    <location>
        <begin position="121"/>
        <end position="148"/>
    </location>
</feature>
<organism evidence="2">
    <name type="scientific">Tanacetum cinerariifolium</name>
    <name type="common">Dalmatian daisy</name>
    <name type="synonym">Chrysanthemum cinerariifolium</name>
    <dbReference type="NCBI Taxonomy" id="118510"/>
    <lineage>
        <taxon>Eukaryota</taxon>
        <taxon>Viridiplantae</taxon>
        <taxon>Streptophyta</taxon>
        <taxon>Embryophyta</taxon>
        <taxon>Tracheophyta</taxon>
        <taxon>Spermatophyta</taxon>
        <taxon>Magnoliopsida</taxon>
        <taxon>eudicotyledons</taxon>
        <taxon>Gunneridae</taxon>
        <taxon>Pentapetalae</taxon>
        <taxon>asterids</taxon>
        <taxon>campanulids</taxon>
        <taxon>Asterales</taxon>
        <taxon>Asteraceae</taxon>
        <taxon>Asteroideae</taxon>
        <taxon>Anthemideae</taxon>
        <taxon>Anthemidinae</taxon>
        <taxon>Tanacetum</taxon>
    </lineage>
</organism>
<gene>
    <name evidence="2" type="ORF">Tci_682947</name>
</gene>
<protein>
    <submittedName>
        <fullName evidence="2">UDP-glycosyltransferase 91D1-like</fullName>
    </submittedName>
</protein>
<dbReference type="EMBL" id="BKCJ010554073">
    <property type="protein sequence ID" value="GFB10976.1"/>
    <property type="molecule type" value="Genomic_DNA"/>
</dbReference>
<dbReference type="PANTHER" id="PTHR48049:SF60">
    <property type="entry name" value="UDP-GLYCOSYLTRANSFERASE 91B1"/>
    <property type="match status" value="1"/>
</dbReference>
<proteinExistence type="predicted"/>
<keyword evidence="1" id="KW-1133">Transmembrane helix</keyword>
<keyword evidence="2" id="KW-0808">Transferase</keyword>
<dbReference type="AlphaFoldDB" id="A0A699KTQ3"/>
<dbReference type="Gene3D" id="3.40.50.2000">
    <property type="entry name" value="Glycogen Phosphorylase B"/>
    <property type="match status" value="1"/>
</dbReference>
<dbReference type="GO" id="GO:0035251">
    <property type="term" value="F:UDP-glucosyltransferase activity"/>
    <property type="evidence" value="ECO:0007669"/>
    <property type="project" value="InterPro"/>
</dbReference>